<feature type="transmembrane region" description="Helical" evidence="1">
    <location>
        <begin position="169"/>
        <end position="187"/>
    </location>
</feature>
<proteinExistence type="predicted"/>
<gene>
    <name evidence="2" type="ORF">ACFPBZ_02010</name>
</gene>
<dbReference type="EMBL" id="JBHSIV010000002">
    <property type="protein sequence ID" value="MFC5060965.1"/>
    <property type="molecule type" value="Genomic_DNA"/>
</dbReference>
<sequence length="527" mass="53899">MTARDTDVEVRSVPDVPAPTPRPLRPVLRLVLAAGVALLVVAGLVGRLGLVGGDAVGAADNADGARLFCVVGLTPDATDGRAGGHGVVVTEFRTGGPPCRVPAPVTSGGVVLEATVALAARLDRSAPAPDGSTRVSLEWLAGVYAVLFGLGAGVAAAAALAGSRRRGPAAALVVLPPLLPLLVVPWWTRFLVSTYGEPAGLLGTAWVAWGLLAVAVTRPDDRAARGTALGLLAAGAVVVATAKPGFLPVGMAAVVACAVVTVGVRRAWRRLPGLVAAVVVVALAASPVLAGIRYQDELYASPNTHDLIFTAILPEAGPGALPAVGLPPEAWRHSGEHFYLDLGRGVPGWETTIGARPVETRALARAWLAEHPVVLARMVHRGLVATLRPQIPYLVSVTAGPRTVSGTLPVPEFPEAAQRMGVTFRYLDGLPGRWVPPAVVGTALLAAAATVLVPRPARRRSPAPGLLRVAGALAAAALGTVLLAVVGDGYVELAKHVWLASYLLVVTATVLVASVLAHLTRQAKAPA</sequence>
<dbReference type="RefSeq" id="WP_378034322.1">
    <property type="nucleotide sequence ID" value="NZ_JBHSIV010000002.1"/>
</dbReference>
<evidence type="ECO:0000256" key="1">
    <source>
        <dbReference type="SAM" id="Phobius"/>
    </source>
</evidence>
<comment type="caution">
    <text evidence="2">The sequence shown here is derived from an EMBL/GenBank/DDBJ whole genome shotgun (WGS) entry which is preliminary data.</text>
</comment>
<feature type="transmembrane region" description="Helical" evidence="1">
    <location>
        <begin position="199"/>
        <end position="216"/>
    </location>
</feature>
<feature type="transmembrane region" description="Helical" evidence="1">
    <location>
        <begin position="434"/>
        <end position="453"/>
    </location>
</feature>
<name>A0ABV9YDW5_9PSEU</name>
<keyword evidence="1" id="KW-0472">Membrane</keyword>
<dbReference type="Proteomes" id="UP001595947">
    <property type="component" value="Unassembled WGS sequence"/>
</dbReference>
<accession>A0ABV9YDW5</accession>
<feature type="transmembrane region" description="Helical" evidence="1">
    <location>
        <begin position="271"/>
        <end position="292"/>
    </location>
</feature>
<feature type="transmembrane region" description="Helical" evidence="1">
    <location>
        <begin position="139"/>
        <end position="162"/>
    </location>
</feature>
<feature type="transmembrane region" description="Helical" evidence="1">
    <location>
        <begin position="246"/>
        <end position="264"/>
    </location>
</feature>
<protein>
    <recommendedName>
        <fullName evidence="4">Glycosyltransferase RgtA/B/C/D-like domain-containing protein</fullName>
    </recommendedName>
</protein>
<evidence type="ECO:0008006" key="4">
    <source>
        <dbReference type="Google" id="ProtNLM"/>
    </source>
</evidence>
<keyword evidence="1" id="KW-0812">Transmembrane</keyword>
<evidence type="ECO:0000313" key="2">
    <source>
        <dbReference type="EMBL" id="MFC5060965.1"/>
    </source>
</evidence>
<keyword evidence="1" id="KW-1133">Transmembrane helix</keyword>
<reference evidence="3" key="1">
    <citation type="journal article" date="2019" name="Int. J. Syst. Evol. Microbiol.">
        <title>The Global Catalogue of Microorganisms (GCM) 10K type strain sequencing project: providing services to taxonomists for standard genome sequencing and annotation.</title>
        <authorList>
            <consortium name="The Broad Institute Genomics Platform"/>
            <consortium name="The Broad Institute Genome Sequencing Center for Infectious Disease"/>
            <person name="Wu L."/>
            <person name="Ma J."/>
        </authorList>
    </citation>
    <scope>NUCLEOTIDE SEQUENCE [LARGE SCALE GENOMIC DNA]</scope>
    <source>
        <strain evidence="3">CGMCC 4.7093</strain>
    </source>
</reference>
<feature type="transmembrane region" description="Helical" evidence="1">
    <location>
        <begin position="498"/>
        <end position="519"/>
    </location>
</feature>
<evidence type="ECO:0000313" key="3">
    <source>
        <dbReference type="Proteomes" id="UP001595947"/>
    </source>
</evidence>
<keyword evidence="3" id="KW-1185">Reference proteome</keyword>
<feature type="transmembrane region" description="Helical" evidence="1">
    <location>
        <begin position="223"/>
        <end position="240"/>
    </location>
</feature>
<organism evidence="2 3">
    <name type="scientific">Actinomycetospora atypica</name>
    <dbReference type="NCBI Taxonomy" id="1290095"/>
    <lineage>
        <taxon>Bacteria</taxon>
        <taxon>Bacillati</taxon>
        <taxon>Actinomycetota</taxon>
        <taxon>Actinomycetes</taxon>
        <taxon>Pseudonocardiales</taxon>
        <taxon>Pseudonocardiaceae</taxon>
        <taxon>Actinomycetospora</taxon>
    </lineage>
</organism>
<feature type="transmembrane region" description="Helical" evidence="1">
    <location>
        <begin position="465"/>
        <end position="486"/>
    </location>
</feature>
<feature type="transmembrane region" description="Helical" evidence="1">
    <location>
        <begin position="27"/>
        <end position="46"/>
    </location>
</feature>